<dbReference type="EnsemblMetazoa" id="ASIC017075-RA">
    <property type="protein sequence ID" value="ASIC017075-PA"/>
    <property type="gene ID" value="ASIC017075"/>
</dbReference>
<protein>
    <submittedName>
        <fullName evidence="1 2">AMP-dependent synthetase and ligase</fullName>
    </submittedName>
</protein>
<dbReference type="Proteomes" id="UP000030765">
    <property type="component" value="Unassembled WGS sequence"/>
</dbReference>
<reference evidence="1 3" key="1">
    <citation type="journal article" date="2014" name="BMC Genomics">
        <title>Genome sequence of Anopheles sinensis provides insight into genetics basis of mosquito competence for malaria parasites.</title>
        <authorList>
            <person name="Zhou D."/>
            <person name="Zhang D."/>
            <person name="Ding G."/>
            <person name="Shi L."/>
            <person name="Hou Q."/>
            <person name="Ye Y."/>
            <person name="Xu Y."/>
            <person name="Zhou H."/>
            <person name="Xiong C."/>
            <person name="Li S."/>
            <person name="Yu J."/>
            <person name="Hong S."/>
            <person name="Yu X."/>
            <person name="Zou P."/>
            <person name="Chen C."/>
            <person name="Chang X."/>
            <person name="Wang W."/>
            <person name="Lv Y."/>
            <person name="Sun Y."/>
            <person name="Ma L."/>
            <person name="Shen B."/>
            <person name="Zhu C."/>
        </authorList>
    </citation>
    <scope>NUCLEOTIDE SEQUENCE [LARGE SCALE GENOMIC DNA]</scope>
</reference>
<evidence type="ECO:0000313" key="1">
    <source>
        <dbReference type="EMBL" id="KFB48835.1"/>
    </source>
</evidence>
<organism evidence="1">
    <name type="scientific">Anopheles sinensis</name>
    <name type="common">Mosquito</name>
    <dbReference type="NCBI Taxonomy" id="74873"/>
    <lineage>
        <taxon>Eukaryota</taxon>
        <taxon>Metazoa</taxon>
        <taxon>Ecdysozoa</taxon>
        <taxon>Arthropoda</taxon>
        <taxon>Hexapoda</taxon>
        <taxon>Insecta</taxon>
        <taxon>Pterygota</taxon>
        <taxon>Neoptera</taxon>
        <taxon>Endopterygota</taxon>
        <taxon>Diptera</taxon>
        <taxon>Nematocera</taxon>
        <taxon>Culicoidea</taxon>
        <taxon>Culicidae</taxon>
        <taxon>Anophelinae</taxon>
        <taxon>Anopheles</taxon>
    </lineage>
</organism>
<dbReference type="GO" id="GO:0016874">
    <property type="term" value="F:ligase activity"/>
    <property type="evidence" value="ECO:0007669"/>
    <property type="project" value="UniProtKB-KW"/>
</dbReference>
<evidence type="ECO:0000313" key="3">
    <source>
        <dbReference type="Proteomes" id="UP000030765"/>
    </source>
</evidence>
<dbReference type="VEuPathDB" id="VectorBase:ASIC017075"/>
<dbReference type="AlphaFoldDB" id="A0A084WF41"/>
<proteinExistence type="predicted"/>
<keyword evidence="3" id="KW-1185">Reference proteome</keyword>
<name>A0A084WF41_ANOSI</name>
<gene>
    <name evidence="1" type="ORF">ZHAS_00017075</name>
</gene>
<reference evidence="2" key="2">
    <citation type="submission" date="2020-05" db="UniProtKB">
        <authorList>
            <consortium name="EnsemblMetazoa"/>
        </authorList>
    </citation>
    <scope>IDENTIFICATION</scope>
</reference>
<accession>A0A084WF41</accession>
<dbReference type="EMBL" id="ATLV01023298">
    <property type="status" value="NOT_ANNOTATED_CDS"/>
    <property type="molecule type" value="Genomic_DNA"/>
</dbReference>
<dbReference type="EMBL" id="KE525342">
    <property type="protein sequence ID" value="KFB48835.1"/>
    <property type="molecule type" value="Genomic_DNA"/>
</dbReference>
<keyword evidence="1" id="KW-0436">Ligase</keyword>
<sequence>MSASDIALEAASRRFGSLRRPVLEAIILSEAGVADVGGGPLVVVVVPEPAQPVMASESTRAREVNAN</sequence>
<evidence type="ECO:0000313" key="2">
    <source>
        <dbReference type="EnsemblMetazoa" id="ASIC017075-PA"/>
    </source>
</evidence>